<dbReference type="InterPro" id="IPR054497">
    <property type="entry name" value="LPMO_AA14"/>
</dbReference>
<dbReference type="AlphaFoldDB" id="A0A5C3MPX5"/>
<organism evidence="13 14">
    <name type="scientific">Heliocybe sulcata</name>
    <dbReference type="NCBI Taxonomy" id="5364"/>
    <lineage>
        <taxon>Eukaryota</taxon>
        <taxon>Fungi</taxon>
        <taxon>Dikarya</taxon>
        <taxon>Basidiomycota</taxon>
        <taxon>Agaricomycotina</taxon>
        <taxon>Agaricomycetes</taxon>
        <taxon>Gloeophyllales</taxon>
        <taxon>Gloeophyllaceae</taxon>
        <taxon>Heliocybe</taxon>
    </lineage>
</organism>
<keyword evidence="5 12" id="KW-0732">Signal</keyword>
<feature type="signal peptide" evidence="12">
    <location>
        <begin position="1"/>
        <end position="25"/>
    </location>
</feature>
<evidence type="ECO:0000256" key="10">
    <source>
        <dbReference type="ARBA" id="ARBA00023180"/>
    </source>
</evidence>
<comment type="subcellular location">
    <subcellularLocation>
        <location evidence="2">Secreted</location>
    </subcellularLocation>
</comment>
<dbReference type="OrthoDB" id="2019572at2759"/>
<accession>A0A5C3MPX5</accession>
<evidence type="ECO:0000256" key="5">
    <source>
        <dbReference type="ARBA" id="ARBA00022729"/>
    </source>
</evidence>
<proteinExistence type="inferred from homology"/>
<evidence type="ECO:0000313" key="14">
    <source>
        <dbReference type="Proteomes" id="UP000305948"/>
    </source>
</evidence>
<keyword evidence="14" id="KW-1185">Reference proteome</keyword>
<reference evidence="13 14" key="1">
    <citation type="journal article" date="2019" name="Nat. Ecol. Evol.">
        <title>Megaphylogeny resolves global patterns of mushroom evolution.</title>
        <authorList>
            <person name="Varga T."/>
            <person name="Krizsan K."/>
            <person name="Foldi C."/>
            <person name="Dima B."/>
            <person name="Sanchez-Garcia M."/>
            <person name="Sanchez-Ramirez S."/>
            <person name="Szollosi G.J."/>
            <person name="Szarkandi J.G."/>
            <person name="Papp V."/>
            <person name="Albert L."/>
            <person name="Andreopoulos W."/>
            <person name="Angelini C."/>
            <person name="Antonin V."/>
            <person name="Barry K.W."/>
            <person name="Bougher N.L."/>
            <person name="Buchanan P."/>
            <person name="Buyck B."/>
            <person name="Bense V."/>
            <person name="Catcheside P."/>
            <person name="Chovatia M."/>
            <person name="Cooper J."/>
            <person name="Damon W."/>
            <person name="Desjardin D."/>
            <person name="Finy P."/>
            <person name="Geml J."/>
            <person name="Haridas S."/>
            <person name="Hughes K."/>
            <person name="Justo A."/>
            <person name="Karasinski D."/>
            <person name="Kautmanova I."/>
            <person name="Kiss B."/>
            <person name="Kocsube S."/>
            <person name="Kotiranta H."/>
            <person name="LaButti K.M."/>
            <person name="Lechner B.E."/>
            <person name="Liimatainen K."/>
            <person name="Lipzen A."/>
            <person name="Lukacs Z."/>
            <person name="Mihaltcheva S."/>
            <person name="Morgado L.N."/>
            <person name="Niskanen T."/>
            <person name="Noordeloos M.E."/>
            <person name="Ohm R.A."/>
            <person name="Ortiz-Santana B."/>
            <person name="Ovrebo C."/>
            <person name="Racz N."/>
            <person name="Riley R."/>
            <person name="Savchenko A."/>
            <person name="Shiryaev A."/>
            <person name="Soop K."/>
            <person name="Spirin V."/>
            <person name="Szebenyi C."/>
            <person name="Tomsovsky M."/>
            <person name="Tulloss R.E."/>
            <person name="Uehling J."/>
            <person name="Grigoriev I.V."/>
            <person name="Vagvolgyi C."/>
            <person name="Papp T."/>
            <person name="Martin F.M."/>
            <person name="Miettinen O."/>
            <person name="Hibbett D.S."/>
            <person name="Nagy L.G."/>
        </authorList>
    </citation>
    <scope>NUCLEOTIDE SEQUENCE [LARGE SCALE GENOMIC DNA]</scope>
    <source>
        <strain evidence="13 14">OMC1185</strain>
    </source>
</reference>
<dbReference type="GO" id="GO:0046872">
    <property type="term" value="F:metal ion binding"/>
    <property type="evidence" value="ECO:0007669"/>
    <property type="project" value="UniProtKB-KW"/>
</dbReference>
<evidence type="ECO:0000256" key="3">
    <source>
        <dbReference type="ARBA" id="ARBA00022525"/>
    </source>
</evidence>
<evidence type="ECO:0000256" key="2">
    <source>
        <dbReference type="ARBA" id="ARBA00004613"/>
    </source>
</evidence>
<evidence type="ECO:0000256" key="12">
    <source>
        <dbReference type="SAM" id="SignalP"/>
    </source>
</evidence>
<evidence type="ECO:0000313" key="13">
    <source>
        <dbReference type="EMBL" id="TFK46098.1"/>
    </source>
</evidence>
<evidence type="ECO:0000256" key="9">
    <source>
        <dbReference type="ARBA" id="ARBA00023157"/>
    </source>
</evidence>
<dbReference type="EMBL" id="ML213533">
    <property type="protein sequence ID" value="TFK46098.1"/>
    <property type="molecule type" value="Genomic_DNA"/>
</dbReference>
<dbReference type="GO" id="GO:0005576">
    <property type="term" value="C:extracellular region"/>
    <property type="evidence" value="ECO:0007669"/>
    <property type="project" value="UniProtKB-SubCell"/>
</dbReference>
<dbReference type="STRING" id="5364.A0A5C3MPX5"/>
<keyword evidence="4" id="KW-0479">Metal-binding</keyword>
<evidence type="ECO:0000256" key="11">
    <source>
        <dbReference type="ARBA" id="ARBA00046340"/>
    </source>
</evidence>
<evidence type="ECO:0000256" key="6">
    <source>
        <dbReference type="ARBA" id="ARBA00023002"/>
    </source>
</evidence>
<keyword evidence="8" id="KW-0503">Monooxygenase</keyword>
<protein>
    <recommendedName>
        <fullName evidence="15">Lytic polysaccharide monooxygenase</fullName>
    </recommendedName>
</protein>
<feature type="chain" id="PRO_5022991121" description="Lytic polysaccharide monooxygenase" evidence="12">
    <location>
        <begin position="26"/>
        <end position="360"/>
    </location>
</feature>
<dbReference type="Pfam" id="PF22810">
    <property type="entry name" value="LPMO_AA14"/>
    <property type="match status" value="1"/>
</dbReference>
<keyword evidence="10" id="KW-0325">Glycoprotein</keyword>
<gene>
    <name evidence="13" type="ORF">OE88DRAFT_1729313</name>
</gene>
<keyword evidence="3" id="KW-0964">Secreted</keyword>
<evidence type="ECO:0000256" key="1">
    <source>
        <dbReference type="ARBA" id="ARBA00001973"/>
    </source>
</evidence>
<comment type="similarity">
    <text evidence="11">Belongs to the polysaccharide monooxygenase AA14 family.</text>
</comment>
<evidence type="ECO:0008006" key="15">
    <source>
        <dbReference type="Google" id="ProtNLM"/>
    </source>
</evidence>
<keyword evidence="6" id="KW-0560">Oxidoreductase</keyword>
<dbReference type="Proteomes" id="UP000305948">
    <property type="component" value="Unassembled WGS sequence"/>
</dbReference>
<evidence type="ECO:0000256" key="7">
    <source>
        <dbReference type="ARBA" id="ARBA00023008"/>
    </source>
</evidence>
<keyword evidence="7" id="KW-0186">Copper</keyword>
<comment type="cofactor">
    <cofactor evidence="1">
        <name>Cu(2+)</name>
        <dbReference type="ChEBI" id="CHEBI:29036"/>
    </cofactor>
</comment>
<dbReference type="GO" id="GO:0004497">
    <property type="term" value="F:monooxygenase activity"/>
    <property type="evidence" value="ECO:0007669"/>
    <property type="project" value="UniProtKB-KW"/>
</dbReference>
<name>A0A5C3MPX5_9AGAM</name>
<evidence type="ECO:0000256" key="4">
    <source>
        <dbReference type="ARBA" id="ARBA00022723"/>
    </source>
</evidence>
<keyword evidence="9" id="KW-1015">Disulfide bond</keyword>
<sequence length="360" mass="39868">MTILQPARQVSWLLCLSSLFPFVLGHAAIWHPSMYGFNVTDTTFPYDNRPVAPLYNMPFKQWWFHNHLDYPPHPSDTYQLEPGRPATLEIACNKQSTSYYASSGFGNHQGGDSPCPGSPPKQYHALNISDTKGCALAIAYKSDVRDIAPEDFAVFSINHTCVWHRFTEFQVPAKMPPCPLGGCHCAFFWIHSPDAGNEQMYMNGFKCTVANPVSVAQIAKPRVARRCGADPQNGKPHADPANCTNGAKQPLYWLQKERNNMFEGYYSPPYYNDLYNFKDGAQNDIFEDSNPANTKDNLVPRDGMTFGPVIGTEADAPEAQGRQQNTTPTAVSEFTNADVSPDPVIGVLLGLVIVAVVGLW</sequence>
<evidence type="ECO:0000256" key="8">
    <source>
        <dbReference type="ARBA" id="ARBA00023033"/>
    </source>
</evidence>